<evidence type="ECO:0000313" key="2">
    <source>
        <dbReference type="Proteomes" id="UP000698335"/>
    </source>
</evidence>
<reference evidence="1" key="1">
    <citation type="submission" date="2020-04" db="EMBL/GenBank/DDBJ databases">
        <title>Deep metagenomics examines the oral microbiome during advanced dental caries in children, revealing novel taxa and co-occurrences with host molecules.</title>
        <authorList>
            <person name="Baker J.L."/>
            <person name="Morton J.T."/>
            <person name="Dinis M."/>
            <person name="Alvarez R."/>
            <person name="Tran N.C."/>
            <person name="Knight R."/>
            <person name="Edlund A."/>
        </authorList>
    </citation>
    <scope>NUCLEOTIDE SEQUENCE</scope>
    <source>
        <strain evidence="1">JCVI_38_bin.5</strain>
    </source>
</reference>
<dbReference type="EMBL" id="JABZGW010000432">
    <property type="protein sequence ID" value="MBF4808548.1"/>
    <property type="molecule type" value="Genomic_DNA"/>
</dbReference>
<name>A0A930YP01_9ACTN</name>
<comment type="caution">
    <text evidence="1">The sequence shown here is derived from an EMBL/GenBank/DDBJ whole genome shotgun (WGS) entry which is preliminary data.</text>
</comment>
<organism evidence="1 2">
    <name type="scientific">Lancefieldella rimae</name>
    <dbReference type="NCBI Taxonomy" id="1383"/>
    <lineage>
        <taxon>Bacteria</taxon>
        <taxon>Bacillati</taxon>
        <taxon>Actinomycetota</taxon>
        <taxon>Coriobacteriia</taxon>
        <taxon>Coriobacteriales</taxon>
        <taxon>Atopobiaceae</taxon>
        <taxon>Lancefieldella</taxon>
    </lineage>
</organism>
<evidence type="ECO:0000313" key="1">
    <source>
        <dbReference type="EMBL" id="MBF4808548.1"/>
    </source>
</evidence>
<proteinExistence type="predicted"/>
<dbReference type="Proteomes" id="UP000698335">
    <property type="component" value="Unassembled WGS sequence"/>
</dbReference>
<sequence length="100" mass="11213">MDETALEERQKQSESGFYITFKADGIGAFYAEDLEYQVSWKSSGDAVTFPLVWSSVILTGNQTNTADENSDIVGPDILFSSSIDTPEELAFYQEFFSQEM</sequence>
<dbReference type="AlphaFoldDB" id="A0A930YP01"/>
<protein>
    <submittedName>
        <fullName evidence="1">Uncharacterized protein</fullName>
    </submittedName>
</protein>
<accession>A0A930YP01</accession>
<gene>
    <name evidence="1" type="ORF">HXK26_07635</name>
</gene>